<organism evidence="1 2">
    <name type="scientific">Photobacterium lutimaris</name>
    <dbReference type="NCBI Taxonomy" id="388278"/>
    <lineage>
        <taxon>Bacteria</taxon>
        <taxon>Pseudomonadati</taxon>
        <taxon>Pseudomonadota</taxon>
        <taxon>Gammaproteobacteria</taxon>
        <taxon>Vibrionales</taxon>
        <taxon>Vibrionaceae</taxon>
        <taxon>Photobacterium</taxon>
    </lineage>
</organism>
<dbReference type="Proteomes" id="UP000241222">
    <property type="component" value="Unassembled WGS sequence"/>
</dbReference>
<protein>
    <submittedName>
        <fullName evidence="1">Uncharacterized protein</fullName>
    </submittedName>
</protein>
<comment type="caution">
    <text evidence="1">The sequence shown here is derived from an EMBL/GenBank/DDBJ whole genome shotgun (WGS) entry which is preliminary data.</text>
</comment>
<proteinExistence type="predicted"/>
<evidence type="ECO:0000313" key="2">
    <source>
        <dbReference type="Proteomes" id="UP000241222"/>
    </source>
</evidence>
<name>A0A2T3J329_9GAMM</name>
<evidence type="ECO:0000313" key="1">
    <source>
        <dbReference type="EMBL" id="PSU35701.1"/>
    </source>
</evidence>
<keyword evidence="2" id="KW-1185">Reference proteome</keyword>
<reference evidence="1 2" key="1">
    <citation type="submission" date="2018-03" db="EMBL/GenBank/DDBJ databases">
        <title>Whole genome sequencing of Histamine producing bacteria.</title>
        <authorList>
            <person name="Butler K."/>
        </authorList>
    </citation>
    <scope>NUCLEOTIDE SEQUENCE [LARGE SCALE GENOMIC DNA]</scope>
    <source>
        <strain evidence="1 2">JCM 13586</strain>
    </source>
</reference>
<gene>
    <name evidence="1" type="ORF">C9I99_01395</name>
</gene>
<dbReference type="EMBL" id="PYMH01000001">
    <property type="protein sequence ID" value="PSU35701.1"/>
    <property type="molecule type" value="Genomic_DNA"/>
</dbReference>
<accession>A0A2T3J329</accession>
<dbReference type="AlphaFoldDB" id="A0A2T3J329"/>
<sequence>MYDSACQVEQVGRVTVVCSEHQLNWVHDIEFAGVEVVITTAADCYQYNLKRIPSILFHEHGFITSGIKLSTAIRDLEKILLRKAKYNKSQK</sequence>